<dbReference type="STRING" id="5364.A0A5C3MQE6"/>
<accession>A0A5C3MQE6</accession>
<protein>
    <recommendedName>
        <fullName evidence="5">MYND-type domain-containing protein</fullName>
    </recommendedName>
</protein>
<evidence type="ECO:0000256" key="1">
    <source>
        <dbReference type="ARBA" id="ARBA00022723"/>
    </source>
</evidence>
<evidence type="ECO:0000313" key="6">
    <source>
        <dbReference type="EMBL" id="TFK47025.1"/>
    </source>
</evidence>
<name>A0A5C3MQE6_9AGAM</name>
<evidence type="ECO:0000256" key="2">
    <source>
        <dbReference type="ARBA" id="ARBA00022771"/>
    </source>
</evidence>
<reference evidence="6 7" key="1">
    <citation type="journal article" date="2019" name="Nat. Ecol. Evol.">
        <title>Megaphylogeny resolves global patterns of mushroom evolution.</title>
        <authorList>
            <person name="Varga T."/>
            <person name="Krizsan K."/>
            <person name="Foldi C."/>
            <person name="Dima B."/>
            <person name="Sanchez-Garcia M."/>
            <person name="Sanchez-Ramirez S."/>
            <person name="Szollosi G.J."/>
            <person name="Szarkandi J.G."/>
            <person name="Papp V."/>
            <person name="Albert L."/>
            <person name="Andreopoulos W."/>
            <person name="Angelini C."/>
            <person name="Antonin V."/>
            <person name="Barry K.W."/>
            <person name="Bougher N.L."/>
            <person name="Buchanan P."/>
            <person name="Buyck B."/>
            <person name="Bense V."/>
            <person name="Catcheside P."/>
            <person name="Chovatia M."/>
            <person name="Cooper J."/>
            <person name="Damon W."/>
            <person name="Desjardin D."/>
            <person name="Finy P."/>
            <person name="Geml J."/>
            <person name="Haridas S."/>
            <person name="Hughes K."/>
            <person name="Justo A."/>
            <person name="Karasinski D."/>
            <person name="Kautmanova I."/>
            <person name="Kiss B."/>
            <person name="Kocsube S."/>
            <person name="Kotiranta H."/>
            <person name="LaButti K.M."/>
            <person name="Lechner B.E."/>
            <person name="Liimatainen K."/>
            <person name="Lipzen A."/>
            <person name="Lukacs Z."/>
            <person name="Mihaltcheva S."/>
            <person name="Morgado L.N."/>
            <person name="Niskanen T."/>
            <person name="Noordeloos M.E."/>
            <person name="Ohm R.A."/>
            <person name="Ortiz-Santana B."/>
            <person name="Ovrebo C."/>
            <person name="Racz N."/>
            <person name="Riley R."/>
            <person name="Savchenko A."/>
            <person name="Shiryaev A."/>
            <person name="Soop K."/>
            <person name="Spirin V."/>
            <person name="Szebenyi C."/>
            <person name="Tomsovsky M."/>
            <person name="Tulloss R.E."/>
            <person name="Uehling J."/>
            <person name="Grigoriev I.V."/>
            <person name="Vagvolgyi C."/>
            <person name="Papp T."/>
            <person name="Martin F.M."/>
            <person name="Miettinen O."/>
            <person name="Hibbett D.S."/>
            <person name="Nagy L.G."/>
        </authorList>
    </citation>
    <scope>NUCLEOTIDE SEQUENCE [LARGE SCALE GENOMIC DNA]</scope>
    <source>
        <strain evidence="6 7">OMC1185</strain>
    </source>
</reference>
<dbReference type="Gene3D" id="6.10.140.2220">
    <property type="match status" value="1"/>
</dbReference>
<evidence type="ECO:0000259" key="5">
    <source>
        <dbReference type="PROSITE" id="PS50865"/>
    </source>
</evidence>
<proteinExistence type="predicted"/>
<keyword evidence="2 4" id="KW-0863">Zinc-finger</keyword>
<dbReference type="PROSITE" id="PS50865">
    <property type="entry name" value="ZF_MYND_2"/>
    <property type="match status" value="1"/>
</dbReference>
<dbReference type="Pfam" id="PF01753">
    <property type="entry name" value="zf-MYND"/>
    <property type="match status" value="1"/>
</dbReference>
<dbReference type="OrthoDB" id="3270176at2759"/>
<sequence>MEDFMKMMTSNTFGNQFKLLMAIRELSGGLPVNADPLGGRTTRKEYEKLHAAFAKPGFRPPDVEAELYDRDGRYLQPRFEPMAAEFRVAFQVWKKCAVCEKRTDNKCAKCKMIFYCSRECQKSQWKKHKPHCYDLDAPDDEWLSYLPDNASRKQHEEVVALDRETITKGRTYENVKALLKDWLVKMMQVTAGALSASGGKSTYLWMIACESKATHGDGNLRITHQTLSKGHKKNKMESLGLVKWTNAEEVAAYIAPLVEELAATMHEEGDLLITAEWHLDNPFDTNSILNRERPNDYRLATVTRNSGALKVVQHNPDLRKKYDMQLGKFKKGDKYVW</sequence>
<dbReference type="GO" id="GO:0008270">
    <property type="term" value="F:zinc ion binding"/>
    <property type="evidence" value="ECO:0007669"/>
    <property type="project" value="UniProtKB-KW"/>
</dbReference>
<organism evidence="6 7">
    <name type="scientific">Heliocybe sulcata</name>
    <dbReference type="NCBI Taxonomy" id="5364"/>
    <lineage>
        <taxon>Eukaryota</taxon>
        <taxon>Fungi</taxon>
        <taxon>Dikarya</taxon>
        <taxon>Basidiomycota</taxon>
        <taxon>Agaricomycotina</taxon>
        <taxon>Agaricomycetes</taxon>
        <taxon>Gloeophyllales</taxon>
        <taxon>Gloeophyllaceae</taxon>
        <taxon>Heliocybe</taxon>
    </lineage>
</organism>
<evidence type="ECO:0000313" key="7">
    <source>
        <dbReference type="Proteomes" id="UP000305948"/>
    </source>
</evidence>
<dbReference type="PROSITE" id="PS01360">
    <property type="entry name" value="ZF_MYND_1"/>
    <property type="match status" value="1"/>
</dbReference>
<dbReference type="InterPro" id="IPR002893">
    <property type="entry name" value="Znf_MYND"/>
</dbReference>
<feature type="domain" description="MYND-type" evidence="5">
    <location>
        <begin position="96"/>
        <end position="132"/>
    </location>
</feature>
<keyword evidence="3" id="KW-0862">Zinc</keyword>
<keyword evidence="7" id="KW-1185">Reference proteome</keyword>
<dbReference type="AlphaFoldDB" id="A0A5C3MQE6"/>
<keyword evidence="1" id="KW-0479">Metal-binding</keyword>
<dbReference type="EMBL" id="ML213526">
    <property type="protein sequence ID" value="TFK47025.1"/>
    <property type="molecule type" value="Genomic_DNA"/>
</dbReference>
<dbReference type="Proteomes" id="UP000305948">
    <property type="component" value="Unassembled WGS sequence"/>
</dbReference>
<evidence type="ECO:0000256" key="3">
    <source>
        <dbReference type="ARBA" id="ARBA00022833"/>
    </source>
</evidence>
<dbReference type="SUPFAM" id="SSF144232">
    <property type="entry name" value="HIT/MYND zinc finger-like"/>
    <property type="match status" value="1"/>
</dbReference>
<evidence type="ECO:0000256" key="4">
    <source>
        <dbReference type="PROSITE-ProRule" id="PRU00134"/>
    </source>
</evidence>
<gene>
    <name evidence="6" type="ORF">OE88DRAFT_1666851</name>
</gene>